<dbReference type="SUPFAM" id="SSF50022">
    <property type="entry name" value="ISP domain"/>
    <property type="match status" value="1"/>
</dbReference>
<evidence type="ECO:0000313" key="9">
    <source>
        <dbReference type="EMBL" id="EZQ02037.1"/>
    </source>
</evidence>
<accession>A0A031LIS3</accession>
<evidence type="ECO:0000256" key="1">
    <source>
        <dbReference type="ARBA" id="ARBA00022714"/>
    </source>
</evidence>
<keyword evidence="5" id="KW-1015">Disulfide bond</keyword>
<dbReference type="EMBL" id="JFZT01000057">
    <property type="protein sequence ID" value="EZQ02037.1"/>
    <property type="molecule type" value="Genomic_DNA"/>
</dbReference>
<dbReference type="AlphaFoldDB" id="A0A031LIS3"/>
<comment type="caution">
    <text evidence="9">The sequence shown here is derived from an EMBL/GenBank/DDBJ whole genome shotgun (WGS) entry which is preliminary data.</text>
</comment>
<evidence type="ECO:0000259" key="8">
    <source>
        <dbReference type="PROSITE" id="PS51296"/>
    </source>
</evidence>
<feature type="transmembrane region" description="Helical" evidence="7">
    <location>
        <begin position="71"/>
        <end position="91"/>
    </location>
</feature>
<dbReference type="InterPro" id="IPR017941">
    <property type="entry name" value="Rieske_2Fe-2S"/>
</dbReference>
<keyword evidence="3" id="KW-0408">Iron</keyword>
<dbReference type="STRING" id="1160895.CM19_11235"/>
<keyword evidence="7" id="KW-0472">Membrane</keyword>
<gene>
    <name evidence="9" type="ORF">CM19_11235</name>
</gene>
<evidence type="ECO:0000256" key="3">
    <source>
        <dbReference type="ARBA" id="ARBA00023004"/>
    </source>
</evidence>
<dbReference type="Proteomes" id="UP000024332">
    <property type="component" value="Unassembled WGS sequence"/>
</dbReference>
<feature type="domain" description="Rieske" evidence="8">
    <location>
        <begin position="176"/>
        <end position="277"/>
    </location>
</feature>
<dbReference type="GO" id="GO:0046872">
    <property type="term" value="F:metal ion binding"/>
    <property type="evidence" value="ECO:0007669"/>
    <property type="project" value="UniProtKB-KW"/>
</dbReference>
<keyword evidence="1" id="KW-0001">2Fe-2S</keyword>
<dbReference type="GO" id="GO:0051537">
    <property type="term" value="F:2 iron, 2 sulfur cluster binding"/>
    <property type="evidence" value="ECO:0007669"/>
    <property type="project" value="UniProtKB-KW"/>
</dbReference>
<evidence type="ECO:0000256" key="7">
    <source>
        <dbReference type="SAM" id="Phobius"/>
    </source>
</evidence>
<dbReference type="InterPro" id="IPR014349">
    <property type="entry name" value="Rieske_Fe-S_prot"/>
</dbReference>
<proteinExistence type="predicted"/>
<evidence type="ECO:0000256" key="4">
    <source>
        <dbReference type="ARBA" id="ARBA00023014"/>
    </source>
</evidence>
<evidence type="ECO:0000256" key="2">
    <source>
        <dbReference type="ARBA" id="ARBA00022723"/>
    </source>
</evidence>
<keyword evidence="7" id="KW-0812">Transmembrane</keyword>
<evidence type="ECO:0000256" key="6">
    <source>
        <dbReference type="SAM" id="MobiDB-lite"/>
    </source>
</evidence>
<evidence type="ECO:0000313" key="10">
    <source>
        <dbReference type="Proteomes" id="UP000024332"/>
    </source>
</evidence>
<reference evidence="9 10" key="1">
    <citation type="submission" date="2014-03" db="EMBL/GenBank/DDBJ databases">
        <title>Draft genome sequence of the novel thermoacidophilic archaea Acidianus copahuensis ALE1 strain, isolated from Copahue volcanic area in Neuquen Argentina.</title>
        <authorList>
            <person name="Urbieta M.S."/>
            <person name="Rascovan N."/>
            <person name="Castro C."/>
            <person name="Revale S."/>
            <person name="Giaveno M.A."/>
            <person name="Vazquez M.P."/>
            <person name="Donati E.R."/>
        </authorList>
    </citation>
    <scope>NUCLEOTIDE SEQUENCE [LARGE SCALE GENOMIC DNA]</scope>
    <source>
        <strain evidence="9 10">ALE1</strain>
    </source>
</reference>
<keyword evidence="2" id="KW-0479">Metal-binding</keyword>
<dbReference type="PANTHER" id="PTHR10134">
    <property type="entry name" value="CYTOCHROME B-C1 COMPLEX SUBUNIT RIESKE, MITOCHONDRIAL"/>
    <property type="match status" value="1"/>
</dbReference>
<sequence>MRSMNDDNNEGKKIPILKPSDFFFLQKLLRTMRSPKSKFDSREFAEKGEDYLFNYVKKNNVGPIDQGRRNFLKGLVIGVAAVTVIGIIPGIREIVPPTVSISGFPKSLILASDGSPLKASSIPVNNPLVMIFEYPLKSEPNFILNLGDSSGKPMAIPSATVTIPQTGKTYTFPGGVGPNKSIVSYSARCQHLGCVPPYIHFYPPSYMTSAQLSAPSPDTLTAAALLAAKTSKAPAVIHCDCHGSTYDPYHGAAVLTGPTERPLPTVLLEWDSSSDYLYATGDIGVATYPLGSNGIPSKDPKEDLDESEFGSPVGDKTEISTLTVFGKSS</sequence>
<organism evidence="9 10">
    <name type="scientific">Candidatus Acidianus copahuensis</name>
    <dbReference type="NCBI Taxonomy" id="1160895"/>
    <lineage>
        <taxon>Archaea</taxon>
        <taxon>Thermoproteota</taxon>
        <taxon>Thermoprotei</taxon>
        <taxon>Sulfolobales</taxon>
        <taxon>Sulfolobaceae</taxon>
        <taxon>Acidianus</taxon>
    </lineage>
</organism>
<keyword evidence="4" id="KW-0411">Iron-sulfur</keyword>
<dbReference type="Gene3D" id="2.102.10.10">
    <property type="entry name" value="Rieske [2Fe-2S] iron-sulphur domain"/>
    <property type="match status" value="1"/>
</dbReference>
<keyword evidence="10" id="KW-1185">Reference proteome</keyword>
<name>A0A031LIS3_9CREN</name>
<keyword evidence="7" id="KW-1133">Transmembrane helix</keyword>
<protein>
    <submittedName>
        <fullName evidence="9">Rieske (2Fe-2S) protein</fullName>
    </submittedName>
</protein>
<dbReference type="InterPro" id="IPR036922">
    <property type="entry name" value="Rieske_2Fe-2S_sf"/>
</dbReference>
<dbReference type="PROSITE" id="PS51296">
    <property type="entry name" value="RIESKE"/>
    <property type="match status" value="1"/>
</dbReference>
<evidence type="ECO:0000256" key="5">
    <source>
        <dbReference type="ARBA" id="ARBA00023157"/>
    </source>
</evidence>
<feature type="region of interest" description="Disordered" evidence="6">
    <location>
        <begin position="291"/>
        <end position="315"/>
    </location>
</feature>